<protein>
    <submittedName>
        <fullName evidence="9">ShlB/FhaC/HecB family hemolysin secretion/activation protein</fullName>
    </submittedName>
</protein>
<gene>
    <name evidence="9" type="ORF">JI739_20500</name>
</gene>
<keyword evidence="2" id="KW-0812">Transmembrane</keyword>
<evidence type="ECO:0000256" key="4">
    <source>
        <dbReference type="SAM" id="MobiDB-lite"/>
    </source>
</evidence>
<evidence type="ECO:0000256" key="2">
    <source>
        <dbReference type="ARBA" id="ARBA00022692"/>
    </source>
</evidence>
<sequence length="585" mass="62866">MIHFSGPAAPVFLVPPALARLAVLLSACAMAGVVAAQPLAPSAADPLILEGLRRQEESRQRERRALEFAPSELRPPERAGPAGPPPVETDCHPVREVELAGPDAARFTWLLQMARTRPPACLGGQGLARLAHELDQALQAAGFATTRVAYPAQDLASGRLLLQLHAGRVARIELLDGPDAADGWGTWRNAFPLATGDLMNTRDLEHGVENMKRLPSQSVRVRVEPGERPDTSDLFIEREPATWRQRLRGGLRLDNGGGPVLGRTLAAGHGAWDNPLGLNDILAFSFQTPVERPGPERRSQAGSVQYSVPWGYGLWTLEAGRNRFAQPMPLHTVAIGGESETGELRLQHTAWRSASSRLDLLAAVSARRSRGWVGDQEVVAQRRRSTSASAGLRYRQLFGTGALDAELGLRHVVSARQASPELAASEGGGARLRPGVWSAALGWQQDLRRGAQPWTVQSSLRLQATRQTTLAIDQFAIGGRYTVRGFDGDAVLLAESGLAWRNEASTFLGTWGNARWAGVLALDYGRIWGESAATQPGRQLAGTAAGVRATRAGLAFEAMAATPLTRPAGFPARPLVLYAFVSQAL</sequence>
<evidence type="ECO:0000256" key="3">
    <source>
        <dbReference type="ARBA" id="ARBA00023237"/>
    </source>
</evidence>
<reference evidence="9" key="1">
    <citation type="submission" date="2021-01" db="EMBL/GenBank/DDBJ databases">
        <title>Ramlibacter sp. strain AW1 16S ribosomal RNA gene Genome sequencing and assembly.</title>
        <authorList>
            <person name="Kang M."/>
        </authorList>
    </citation>
    <scope>NUCLEOTIDE SEQUENCE</scope>
    <source>
        <strain evidence="9">AW1</strain>
    </source>
</reference>
<dbReference type="InterPro" id="IPR051544">
    <property type="entry name" value="TPS_OM_transporter"/>
</dbReference>
<dbReference type="Gene3D" id="2.40.160.50">
    <property type="entry name" value="membrane protein fhac: a member of the omp85/tpsb transporter family"/>
    <property type="match status" value="1"/>
</dbReference>
<keyword evidence="1" id="KW-0472">Membrane</keyword>
<evidence type="ECO:0000259" key="8">
    <source>
        <dbReference type="Pfam" id="PF17287"/>
    </source>
</evidence>
<dbReference type="GO" id="GO:0046819">
    <property type="term" value="P:protein secretion by the type V secretion system"/>
    <property type="evidence" value="ECO:0007669"/>
    <property type="project" value="TreeGrafter"/>
</dbReference>
<dbReference type="RefSeq" id="WP_201685863.1">
    <property type="nucleotide sequence ID" value="NZ_JAEQNA010000009.1"/>
</dbReference>
<dbReference type="Pfam" id="PF08479">
    <property type="entry name" value="POTRA_2"/>
    <property type="match status" value="1"/>
</dbReference>
<keyword evidence="5" id="KW-0732">Signal</keyword>
<comment type="caution">
    <text evidence="9">The sequence shown here is derived from an EMBL/GenBank/DDBJ whole genome shotgun (WGS) entry which is preliminary data.</text>
</comment>
<dbReference type="Gene3D" id="3.10.20.310">
    <property type="entry name" value="membrane protein fhac"/>
    <property type="match status" value="1"/>
</dbReference>
<dbReference type="Pfam" id="PF17287">
    <property type="entry name" value="POTRA_3"/>
    <property type="match status" value="1"/>
</dbReference>
<dbReference type="GO" id="GO:0008320">
    <property type="term" value="F:protein transmembrane transporter activity"/>
    <property type="evidence" value="ECO:0007669"/>
    <property type="project" value="TreeGrafter"/>
</dbReference>
<evidence type="ECO:0000313" key="9">
    <source>
        <dbReference type="EMBL" id="MBL0422727.1"/>
    </source>
</evidence>
<dbReference type="InterPro" id="IPR027282">
    <property type="entry name" value="TPS"/>
</dbReference>
<proteinExistence type="predicted"/>
<evidence type="ECO:0000256" key="1">
    <source>
        <dbReference type="ARBA" id="ARBA00022452"/>
    </source>
</evidence>
<feature type="domain" description="Polypeptide-transport-associated ShlB-type" evidence="7">
    <location>
        <begin position="92"/>
        <end position="167"/>
    </location>
</feature>
<accession>A0A936ZKU5</accession>
<keyword evidence="1" id="KW-1134">Transmembrane beta strand</keyword>
<keyword evidence="3" id="KW-0998">Cell outer membrane</keyword>
<keyword evidence="10" id="KW-1185">Reference proteome</keyword>
<evidence type="ECO:0000259" key="7">
    <source>
        <dbReference type="Pfam" id="PF08479"/>
    </source>
</evidence>
<dbReference type="GO" id="GO:0098046">
    <property type="term" value="C:type V protein secretion system complex"/>
    <property type="evidence" value="ECO:0007669"/>
    <property type="project" value="TreeGrafter"/>
</dbReference>
<feature type="compositionally biased region" description="Basic and acidic residues" evidence="4">
    <location>
        <begin position="55"/>
        <end position="66"/>
    </location>
</feature>
<dbReference type="AlphaFoldDB" id="A0A936ZKU5"/>
<feature type="domain" description="ShlB POTRA" evidence="8">
    <location>
        <begin position="181"/>
        <end position="225"/>
    </location>
</feature>
<dbReference type="InterPro" id="IPR035251">
    <property type="entry name" value="ShlB_POTRA"/>
</dbReference>
<dbReference type="Pfam" id="PF03865">
    <property type="entry name" value="ShlB"/>
    <property type="match status" value="1"/>
</dbReference>
<dbReference type="Proteomes" id="UP000613011">
    <property type="component" value="Unassembled WGS sequence"/>
</dbReference>
<evidence type="ECO:0000256" key="5">
    <source>
        <dbReference type="SAM" id="SignalP"/>
    </source>
</evidence>
<dbReference type="PANTHER" id="PTHR34597:SF3">
    <property type="entry name" value="OUTER MEMBRANE TRANSPORTER CDIB"/>
    <property type="match status" value="1"/>
</dbReference>
<dbReference type="InterPro" id="IPR013686">
    <property type="entry name" value="Polypept-transport_assoc_ShlB"/>
</dbReference>
<feature type="chain" id="PRO_5037508836" evidence="5">
    <location>
        <begin position="32"/>
        <end position="585"/>
    </location>
</feature>
<dbReference type="PANTHER" id="PTHR34597">
    <property type="entry name" value="SLR1661 PROTEIN"/>
    <property type="match status" value="1"/>
</dbReference>
<dbReference type="InterPro" id="IPR005565">
    <property type="entry name" value="Hemolysn_activator_HlyB_C"/>
</dbReference>
<name>A0A936ZKU5_9BURK</name>
<organism evidence="9 10">
    <name type="scientific">Ramlibacter aurantiacus</name>
    <dbReference type="NCBI Taxonomy" id="2801330"/>
    <lineage>
        <taxon>Bacteria</taxon>
        <taxon>Pseudomonadati</taxon>
        <taxon>Pseudomonadota</taxon>
        <taxon>Betaproteobacteria</taxon>
        <taxon>Burkholderiales</taxon>
        <taxon>Comamonadaceae</taxon>
        <taxon>Ramlibacter</taxon>
    </lineage>
</organism>
<feature type="region of interest" description="Disordered" evidence="4">
    <location>
        <begin position="55"/>
        <end position="91"/>
    </location>
</feature>
<dbReference type="PIRSF" id="PIRSF029745">
    <property type="entry name" value="FhaC"/>
    <property type="match status" value="1"/>
</dbReference>
<dbReference type="EMBL" id="JAEQNA010000009">
    <property type="protein sequence ID" value="MBL0422727.1"/>
    <property type="molecule type" value="Genomic_DNA"/>
</dbReference>
<evidence type="ECO:0000313" key="10">
    <source>
        <dbReference type="Proteomes" id="UP000613011"/>
    </source>
</evidence>
<feature type="domain" description="Haemolysin activator HlyB C-terminal" evidence="6">
    <location>
        <begin position="231"/>
        <end position="548"/>
    </location>
</feature>
<evidence type="ECO:0000259" key="6">
    <source>
        <dbReference type="Pfam" id="PF03865"/>
    </source>
</evidence>
<feature type="signal peptide" evidence="5">
    <location>
        <begin position="1"/>
        <end position="31"/>
    </location>
</feature>